<keyword evidence="7 13" id="KW-0732">Signal</keyword>
<evidence type="ECO:0000256" key="10">
    <source>
        <dbReference type="ARBA" id="ARBA00025679"/>
    </source>
</evidence>
<keyword evidence="12" id="KW-0472">Membrane</keyword>
<keyword evidence="12" id="KW-0812">Transmembrane</keyword>
<feature type="chain" id="PRO_5019117753" description="Probable pectate lyase F" evidence="13">
    <location>
        <begin position="19"/>
        <end position="414"/>
    </location>
</feature>
<dbReference type="GO" id="GO:0005576">
    <property type="term" value="C:extracellular region"/>
    <property type="evidence" value="ECO:0007669"/>
    <property type="project" value="UniProtKB-SubCell"/>
</dbReference>
<dbReference type="EC" id="4.2.2.2" evidence="5"/>
<evidence type="ECO:0000256" key="2">
    <source>
        <dbReference type="ARBA" id="ARBA00001913"/>
    </source>
</evidence>
<feature type="transmembrane region" description="Helical" evidence="12">
    <location>
        <begin position="323"/>
        <end position="340"/>
    </location>
</feature>
<dbReference type="GO" id="GO:0045490">
    <property type="term" value="P:pectin catabolic process"/>
    <property type="evidence" value="ECO:0007669"/>
    <property type="project" value="TreeGrafter"/>
</dbReference>
<evidence type="ECO:0000313" key="15">
    <source>
        <dbReference type="Proteomes" id="UP000284842"/>
    </source>
</evidence>
<evidence type="ECO:0000256" key="1">
    <source>
        <dbReference type="ARBA" id="ARBA00000695"/>
    </source>
</evidence>
<dbReference type="Gene3D" id="2.160.20.10">
    <property type="entry name" value="Single-stranded right-handed beta-helix, Pectin lyase-like"/>
    <property type="match status" value="1"/>
</dbReference>
<keyword evidence="6" id="KW-0964">Secreted</keyword>
<evidence type="ECO:0000256" key="9">
    <source>
        <dbReference type="ARBA" id="ARBA00023239"/>
    </source>
</evidence>
<dbReference type="Pfam" id="PF03211">
    <property type="entry name" value="Pectate_lyase"/>
    <property type="match status" value="1"/>
</dbReference>
<keyword evidence="8" id="KW-0106">Calcium</keyword>
<comment type="function">
    <text evidence="10">Pectinolytic enzyme consist of four classes of enzymes: pectin lyase, polygalacturonase, pectin methylesterase and rhamnogalacturonase. Among pectinolytic enzymes, pectin lyase is the most important in depolymerization of pectin, since it cleaves internal glycosidic bonds of highly methylated pectins. Favors pectate, the anion, over pectin, the methyl ester.</text>
</comment>
<dbReference type="STRING" id="181874.A0A409YEN3"/>
<evidence type="ECO:0000256" key="4">
    <source>
        <dbReference type="ARBA" id="ARBA00006463"/>
    </source>
</evidence>
<evidence type="ECO:0000256" key="11">
    <source>
        <dbReference type="ARBA" id="ARBA00039895"/>
    </source>
</evidence>
<feature type="signal peptide" evidence="13">
    <location>
        <begin position="1"/>
        <end position="18"/>
    </location>
</feature>
<protein>
    <recommendedName>
        <fullName evidence="11">Probable pectate lyase F</fullName>
        <ecNumber evidence="5">4.2.2.2</ecNumber>
    </recommendedName>
</protein>
<comment type="catalytic activity">
    <reaction evidence="1">
        <text>Eliminative cleavage of (1-&gt;4)-alpha-D-galacturonan to give oligosaccharides with 4-deoxy-alpha-D-galact-4-enuronosyl groups at their non-reducing ends.</text>
        <dbReference type="EC" id="4.2.2.2"/>
    </reaction>
</comment>
<feature type="transmembrane region" description="Helical" evidence="12">
    <location>
        <begin position="352"/>
        <end position="373"/>
    </location>
</feature>
<comment type="similarity">
    <text evidence="4">Belongs to the polysaccharide lyase 3 family.</text>
</comment>
<dbReference type="Proteomes" id="UP000284842">
    <property type="component" value="Unassembled WGS sequence"/>
</dbReference>
<dbReference type="EMBL" id="NHTK01001246">
    <property type="protein sequence ID" value="PPR01472.1"/>
    <property type="molecule type" value="Genomic_DNA"/>
</dbReference>
<evidence type="ECO:0000256" key="3">
    <source>
        <dbReference type="ARBA" id="ARBA00004613"/>
    </source>
</evidence>
<sequence>MFSAKFIILAISAAIVAAEPVQVERRAASNVFPSPPTTSSLSSAIKVGAGQTFNPPKAFTRYERGSGACSGQTEGGEADAVFILESGATLNNVVIGKNQAEGVHCKGPCTLNNVWWEDVCEDAVTIKQTSGTSRINGGGAKGASDKIVQHNGGGKVIISNFYAENFGKLYRSCGNCKTQYKRDVEVLDSWAVKGSNLVGINTNYGDTAIIRRTKVSSVSTVCQKFTGNNSGAEPTKNGSGPDGKSLGRWRCVKMVALADLPVENARVLQGVSWATRAERLNLILLGVGVGMSQASFLVMTLYKLISEKIWKKSDLAGLMFREGICMFILLLVMLVSVALYEEFRGKHTTIDVSELIFVFYILALSLVAPRLTLHIRKVAMKEPMIPAPVTRGSRSEQTRNITTFGSVCLTSFIG</sequence>
<comment type="cofactor">
    <cofactor evidence="2">
        <name>Ca(2+)</name>
        <dbReference type="ChEBI" id="CHEBI:29108"/>
    </cofactor>
</comment>
<dbReference type="InterPro" id="IPR011050">
    <property type="entry name" value="Pectin_lyase_fold/virulence"/>
</dbReference>
<comment type="subcellular location">
    <subcellularLocation>
        <location evidence="3">Secreted</location>
    </subcellularLocation>
</comment>
<dbReference type="AlphaFoldDB" id="A0A409YEN3"/>
<dbReference type="PANTHER" id="PTHR33407">
    <property type="entry name" value="PECTATE LYASE F-RELATED"/>
    <property type="match status" value="1"/>
</dbReference>
<keyword evidence="15" id="KW-1185">Reference proteome</keyword>
<accession>A0A409YEN3</accession>
<dbReference type="InterPro" id="IPR012334">
    <property type="entry name" value="Pectin_lyas_fold"/>
</dbReference>
<dbReference type="GO" id="GO:0030570">
    <property type="term" value="F:pectate lyase activity"/>
    <property type="evidence" value="ECO:0007669"/>
    <property type="project" value="UniProtKB-EC"/>
</dbReference>
<dbReference type="InParanoid" id="A0A409YEN3"/>
<evidence type="ECO:0000313" key="14">
    <source>
        <dbReference type="EMBL" id="PPR01472.1"/>
    </source>
</evidence>
<dbReference type="SUPFAM" id="SSF51126">
    <property type="entry name" value="Pectin lyase-like"/>
    <property type="match status" value="1"/>
</dbReference>
<name>A0A409YEN3_9AGAR</name>
<gene>
    <name evidence="14" type="ORF">CVT24_001876</name>
</gene>
<proteinExistence type="inferred from homology"/>
<evidence type="ECO:0000256" key="13">
    <source>
        <dbReference type="SAM" id="SignalP"/>
    </source>
</evidence>
<evidence type="ECO:0000256" key="7">
    <source>
        <dbReference type="ARBA" id="ARBA00022729"/>
    </source>
</evidence>
<evidence type="ECO:0000256" key="8">
    <source>
        <dbReference type="ARBA" id="ARBA00022837"/>
    </source>
</evidence>
<evidence type="ECO:0000256" key="6">
    <source>
        <dbReference type="ARBA" id="ARBA00022525"/>
    </source>
</evidence>
<keyword evidence="9" id="KW-0456">Lyase</keyword>
<keyword evidence="12" id="KW-1133">Transmembrane helix</keyword>
<reference evidence="14 15" key="1">
    <citation type="journal article" date="2018" name="Evol. Lett.">
        <title>Horizontal gene cluster transfer increased hallucinogenic mushroom diversity.</title>
        <authorList>
            <person name="Reynolds H.T."/>
            <person name="Vijayakumar V."/>
            <person name="Gluck-Thaler E."/>
            <person name="Korotkin H.B."/>
            <person name="Matheny P.B."/>
            <person name="Slot J.C."/>
        </authorList>
    </citation>
    <scope>NUCLEOTIDE SEQUENCE [LARGE SCALE GENOMIC DNA]</scope>
    <source>
        <strain evidence="14 15">2629</strain>
    </source>
</reference>
<comment type="caution">
    <text evidence="14">The sequence shown here is derived from an EMBL/GenBank/DDBJ whole genome shotgun (WGS) entry which is preliminary data.</text>
</comment>
<dbReference type="InterPro" id="IPR004898">
    <property type="entry name" value="Pectate_lyase_PlyH/PlyE-like"/>
</dbReference>
<feature type="transmembrane region" description="Helical" evidence="12">
    <location>
        <begin position="282"/>
        <end position="302"/>
    </location>
</feature>
<dbReference type="OrthoDB" id="441042at2759"/>
<organism evidence="14 15">
    <name type="scientific">Panaeolus cyanescens</name>
    <dbReference type="NCBI Taxonomy" id="181874"/>
    <lineage>
        <taxon>Eukaryota</taxon>
        <taxon>Fungi</taxon>
        <taxon>Dikarya</taxon>
        <taxon>Basidiomycota</taxon>
        <taxon>Agaricomycotina</taxon>
        <taxon>Agaricomycetes</taxon>
        <taxon>Agaricomycetidae</taxon>
        <taxon>Agaricales</taxon>
        <taxon>Agaricineae</taxon>
        <taxon>Galeropsidaceae</taxon>
        <taxon>Panaeolus</taxon>
    </lineage>
</organism>
<evidence type="ECO:0000256" key="5">
    <source>
        <dbReference type="ARBA" id="ARBA00012272"/>
    </source>
</evidence>
<evidence type="ECO:0000256" key="12">
    <source>
        <dbReference type="SAM" id="Phobius"/>
    </source>
</evidence>
<dbReference type="PANTHER" id="PTHR33407:SF9">
    <property type="entry name" value="PECTATE LYASE F-RELATED"/>
    <property type="match status" value="1"/>
</dbReference>